<keyword evidence="5 12" id="KW-1133">Transmembrane helix</keyword>
<accession>A0ABP6V5T3</accession>
<name>A0ABP6V5T3_9ACTN</name>
<evidence type="ECO:0000313" key="15">
    <source>
        <dbReference type="Proteomes" id="UP001500707"/>
    </source>
</evidence>
<dbReference type="InterPro" id="IPR018764">
    <property type="entry name" value="RskA_C"/>
</dbReference>
<dbReference type="Pfam" id="PF10099">
    <property type="entry name" value="RskA_C"/>
    <property type="match status" value="1"/>
</dbReference>
<dbReference type="RefSeq" id="WP_346180337.1">
    <property type="nucleotide sequence ID" value="NZ_BAABCE010000002.1"/>
</dbReference>
<evidence type="ECO:0000256" key="9">
    <source>
        <dbReference type="ARBA" id="ARBA00029829"/>
    </source>
</evidence>
<keyword evidence="8" id="KW-0804">Transcription</keyword>
<evidence type="ECO:0000256" key="11">
    <source>
        <dbReference type="SAM" id="MobiDB-lite"/>
    </source>
</evidence>
<evidence type="ECO:0000313" key="14">
    <source>
        <dbReference type="EMBL" id="GAA3528996.1"/>
    </source>
</evidence>
<evidence type="ECO:0000259" key="13">
    <source>
        <dbReference type="Pfam" id="PF10099"/>
    </source>
</evidence>
<evidence type="ECO:0000256" key="4">
    <source>
        <dbReference type="ARBA" id="ARBA00022692"/>
    </source>
</evidence>
<comment type="caution">
    <text evidence="14">The sequence shown here is derived from an EMBL/GenBank/DDBJ whole genome shotgun (WGS) entry which is preliminary data.</text>
</comment>
<dbReference type="InterPro" id="IPR051474">
    <property type="entry name" value="Anti-sigma-K/W_factor"/>
</dbReference>
<keyword evidence="15" id="KW-1185">Reference proteome</keyword>
<dbReference type="PANTHER" id="PTHR37461:SF1">
    <property type="entry name" value="ANTI-SIGMA-K FACTOR RSKA"/>
    <property type="match status" value="1"/>
</dbReference>
<protein>
    <recommendedName>
        <fullName evidence="10">Regulator of SigK</fullName>
    </recommendedName>
    <alternativeName>
        <fullName evidence="9">Sigma-K anti-sigma factor RskA</fullName>
    </alternativeName>
</protein>
<reference evidence="15" key="1">
    <citation type="journal article" date="2019" name="Int. J. Syst. Evol. Microbiol.">
        <title>The Global Catalogue of Microorganisms (GCM) 10K type strain sequencing project: providing services to taxonomists for standard genome sequencing and annotation.</title>
        <authorList>
            <consortium name="The Broad Institute Genomics Platform"/>
            <consortium name="The Broad Institute Genome Sequencing Center for Infectious Disease"/>
            <person name="Wu L."/>
            <person name="Ma J."/>
        </authorList>
    </citation>
    <scope>NUCLEOTIDE SEQUENCE [LARGE SCALE GENOMIC DNA]</scope>
    <source>
        <strain evidence="15">JCM 17656</strain>
    </source>
</reference>
<evidence type="ECO:0000256" key="10">
    <source>
        <dbReference type="ARBA" id="ARBA00030803"/>
    </source>
</evidence>
<organism evidence="14 15">
    <name type="scientific">Streptomyces osmaniensis</name>
    <dbReference type="NCBI Taxonomy" id="593134"/>
    <lineage>
        <taxon>Bacteria</taxon>
        <taxon>Bacillati</taxon>
        <taxon>Actinomycetota</taxon>
        <taxon>Actinomycetes</taxon>
        <taxon>Kitasatosporales</taxon>
        <taxon>Streptomycetaceae</taxon>
        <taxon>Streptomyces</taxon>
    </lineage>
</organism>
<dbReference type="Proteomes" id="UP001500707">
    <property type="component" value="Unassembled WGS sequence"/>
</dbReference>
<keyword evidence="6" id="KW-0805">Transcription regulation</keyword>
<sequence>MITADAHDLAGAFAVDALTRQEREEFLRHAADCPDCAHEIARHQQAATWLGLAAARTPPPDLKDRVLAEVARTPQLPPTLPAREGERRARRFTPRMLNLALAACLAAAAAFGGLAAWQHQEAQQARQAADSQTADFARLLSAPDTTFVRQDVSYGGSGTVAVSRHLDQAAYFCEDLAPLPPDRIYQLWYIAPGNHVRSAGLLPAGTNLRAVSLPPPGTAASLAITVEPGKGSAEPSGKPLATWPLPAV</sequence>
<dbReference type="Gene3D" id="1.10.10.1320">
    <property type="entry name" value="Anti-sigma factor, zinc-finger domain"/>
    <property type="match status" value="1"/>
</dbReference>
<evidence type="ECO:0000256" key="6">
    <source>
        <dbReference type="ARBA" id="ARBA00023015"/>
    </source>
</evidence>
<keyword evidence="4 12" id="KW-0812">Transmembrane</keyword>
<evidence type="ECO:0000256" key="2">
    <source>
        <dbReference type="ARBA" id="ARBA00004236"/>
    </source>
</evidence>
<dbReference type="PANTHER" id="PTHR37461">
    <property type="entry name" value="ANTI-SIGMA-K FACTOR RSKA"/>
    <property type="match status" value="1"/>
</dbReference>
<feature type="domain" description="Anti-sigma K factor RskA C-terminal" evidence="13">
    <location>
        <begin position="102"/>
        <end position="237"/>
    </location>
</feature>
<evidence type="ECO:0000256" key="8">
    <source>
        <dbReference type="ARBA" id="ARBA00023163"/>
    </source>
</evidence>
<comment type="subcellular location">
    <subcellularLocation>
        <location evidence="2">Cell membrane</location>
    </subcellularLocation>
    <subcellularLocation>
        <location evidence="1">Membrane</location>
        <topology evidence="1">Single-pass membrane protein</topology>
    </subcellularLocation>
</comment>
<feature type="region of interest" description="Disordered" evidence="11">
    <location>
        <begin position="228"/>
        <end position="248"/>
    </location>
</feature>
<dbReference type="InterPro" id="IPR041916">
    <property type="entry name" value="Anti_sigma_zinc_sf"/>
</dbReference>
<evidence type="ECO:0000256" key="7">
    <source>
        <dbReference type="ARBA" id="ARBA00023136"/>
    </source>
</evidence>
<proteinExistence type="predicted"/>
<evidence type="ECO:0000256" key="12">
    <source>
        <dbReference type="SAM" id="Phobius"/>
    </source>
</evidence>
<gene>
    <name evidence="14" type="ORF">GCM10022295_08610</name>
</gene>
<evidence type="ECO:0000256" key="5">
    <source>
        <dbReference type="ARBA" id="ARBA00022989"/>
    </source>
</evidence>
<dbReference type="EMBL" id="BAABCE010000002">
    <property type="protein sequence ID" value="GAA3528996.1"/>
    <property type="molecule type" value="Genomic_DNA"/>
</dbReference>
<keyword evidence="7 12" id="KW-0472">Membrane</keyword>
<keyword evidence="3" id="KW-1003">Cell membrane</keyword>
<evidence type="ECO:0000256" key="1">
    <source>
        <dbReference type="ARBA" id="ARBA00004167"/>
    </source>
</evidence>
<evidence type="ECO:0000256" key="3">
    <source>
        <dbReference type="ARBA" id="ARBA00022475"/>
    </source>
</evidence>
<feature type="transmembrane region" description="Helical" evidence="12">
    <location>
        <begin position="97"/>
        <end position="117"/>
    </location>
</feature>